<protein>
    <submittedName>
        <fullName evidence="2">Uncharacterized protein</fullName>
    </submittedName>
</protein>
<evidence type="ECO:0000313" key="3">
    <source>
        <dbReference type="Proteomes" id="UP001595632"/>
    </source>
</evidence>
<dbReference type="Proteomes" id="UP001595632">
    <property type="component" value="Unassembled WGS sequence"/>
</dbReference>
<sequence>MNVRSDLENAPITPVEMPEAIRGTRDAIFYLLRQHQGGLDEDQHNQTVPIPDRPQPSPAPQSTTPRPIPEAVRETSPHVRVQEQVTQYRFRLGRIRIPATAPRSENHLPMDEFVSDDDDGSPGHFPGTPDRWTFG</sequence>
<organism evidence="2 3">
    <name type="scientific">Psychromarinibacter halotolerans</name>
    <dbReference type="NCBI Taxonomy" id="1775175"/>
    <lineage>
        <taxon>Bacteria</taxon>
        <taxon>Pseudomonadati</taxon>
        <taxon>Pseudomonadota</taxon>
        <taxon>Alphaproteobacteria</taxon>
        <taxon>Rhodobacterales</taxon>
        <taxon>Paracoccaceae</taxon>
        <taxon>Psychromarinibacter</taxon>
    </lineage>
</organism>
<reference evidence="3" key="1">
    <citation type="journal article" date="2019" name="Int. J. Syst. Evol. Microbiol.">
        <title>The Global Catalogue of Microorganisms (GCM) 10K type strain sequencing project: providing services to taxonomists for standard genome sequencing and annotation.</title>
        <authorList>
            <consortium name="The Broad Institute Genomics Platform"/>
            <consortium name="The Broad Institute Genome Sequencing Center for Infectious Disease"/>
            <person name="Wu L."/>
            <person name="Ma J."/>
        </authorList>
    </citation>
    <scope>NUCLEOTIDE SEQUENCE [LARGE SCALE GENOMIC DNA]</scope>
    <source>
        <strain evidence="3">KCTC 52366</strain>
    </source>
</reference>
<name>A0ABV7H081_9RHOB</name>
<gene>
    <name evidence="2" type="ORF">ACFOGP_24245</name>
</gene>
<evidence type="ECO:0000256" key="1">
    <source>
        <dbReference type="SAM" id="MobiDB-lite"/>
    </source>
</evidence>
<accession>A0ABV7H081</accession>
<comment type="caution">
    <text evidence="2">The sequence shown here is derived from an EMBL/GenBank/DDBJ whole genome shotgun (WGS) entry which is preliminary data.</text>
</comment>
<feature type="region of interest" description="Disordered" evidence="1">
    <location>
        <begin position="33"/>
        <end position="79"/>
    </location>
</feature>
<keyword evidence="3" id="KW-1185">Reference proteome</keyword>
<dbReference type="EMBL" id="JBHRTB010000010">
    <property type="protein sequence ID" value="MFC3145855.1"/>
    <property type="molecule type" value="Genomic_DNA"/>
</dbReference>
<evidence type="ECO:0000313" key="2">
    <source>
        <dbReference type="EMBL" id="MFC3145855.1"/>
    </source>
</evidence>
<proteinExistence type="predicted"/>
<dbReference type="RefSeq" id="WP_275634778.1">
    <property type="nucleotide sequence ID" value="NZ_JARGYD010000012.1"/>
</dbReference>
<feature type="region of interest" description="Disordered" evidence="1">
    <location>
        <begin position="100"/>
        <end position="135"/>
    </location>
</feature>